<dbReference type="GO" id="GO:0003684">
    <property type="term" value="F:damaged DNA binding"/>
    <property type="evidence" value="ECO:0007669"/>
    <property type="project" value="TreeGrafter"/>
</dbReference>
<protein>
    <recommendedName>
        <fullName evidence="4">FHA domain-containing protein</fullName>
    </recommendedName>
</protein>
<evidence type="ECO:0000313" key="2">
    <source>
        <dbReference type="EMBL" id="WFD27131.1"/>
    </source>
</evidence>
<dbReference type="GO" id="GO:0007095">
    <property type="term" value="P:mitotic G2 DNA damage checkpoint signaling"/>
    <property type="evidence" value="ECO:0007669"/>
    <property type="project" value="InterPro"/>
</dbReference>
<proteinExistence type="predicted"/>
<reference evidence="2" key="1">
    <citation type="submission" date="2023-03" db="EMBL/GenBank/DDBJ databases">
        <title>Mating type loci evolution in Malassezia.</title>
        <authorList>
            <person name="Coelho M.A."/>
        </authorList>
    </citation>
    <scope>NUCLEOTIDE SEQUENCE</scope>
    <source>
        <strain evidence="2">CBS 9557</strain>
    </source>
</reference>
<dbReference type="Proteomes" id="UP001213623">
    <property type="component" value="Chromosome 3"/>
</dbReference>
<dbReference type="EMBL" id="CP119894">
    <property type="protein sequence ID" value="WFD27131.1"/>
    <property type="molecule type" value="Genomic_DNA"/>
</dbReference>
<evidence type="ECO:0000313" key="3">
    <source>
        <dbReference type="Proteomes" id="UP001213623"/>
    </source>
</evidence>
<evidence type="ECO:0000256" key="1">
    <source>
        <dbReference type="SAM" id="MobiDB-lite"/>
    </source>
</evidence>
<dbReference type="InterPro" id="IPR040227">
    <property type="entry name" value="Nibrin-rel"/>
</dbReference>
<feature type="compositionally biased region" description="Basic and acidic residues" evidence="1">
    <location>
        <begin position="487"/>
        <end position="500"/>
    </location>
</feature>
<accession>A0AAF0ELQ4</accession>
<dbReference type="GO" id="GO:0030870">
    <property type="term" value="C:Mre11 complex"/>
    <property type="evidence" value="ECO:0007669"/>
    <property type="project" value="InterPro"/>
</dbReference>
<feature type="region of interest" description="Disordered" evidence="1">
    <location>
        <begin position="462"/>
        <end position="520"/>
    </location>
</feature>
<feature type="region of interest" description="Disordered" evidence="1">
    <location>
        <begin position="426"/>
        <end position="445"/>
    </location>
</feature>
<gene>
    <name evidence="2" type="ORF">MNAN1_002127</name>
</gene>
<dbReference type="PANTHER" id="PTHR12162:SF0">
    <property type="entry name" value="NIBRIN"/>
    <property type="match status" value="1"/>
</dbReference>
<sequence length="586" mass="63025">MWLLASHFAGEQGASKELIVEPLSERVLHTDRSYTLGRKQGAVDLLVPVARISRLSGTLTIGALHDRDVADPTVRPSVTWTMHATSKAGNLIEGMRGRNRFQQRVRPDTPMPLHDGDTLCLVPGITATLRWQPITVCMVRVPTLDTPAVRAAAARVGLHLVPPAQLAASSQVCVPSVRPNKTQLLALVHGLPLVSEAFVQSLLDLPSGAPWTPPDPSAFLPPSDPRLPPDAYIPRAQLHPDERRRHLFQGHALFLVVAGSTRRSMDMIKLAQAAGADVHVHDATVHALNDAQAALRALSQIHTEHSLHVMVADDATSLATCVRSAAMRLGLKFLPEGLAAITSSLLNVQRWDSMVLAAEAGSEEPVDVSCESDAPAAMDVTSDGHAEPLAHDAPSLAPEHEALHDPVTRPPPRKRVVRITAADLLPDVPAAPAEPPTTTAEQTVPTEPVALSVPLAESHEPVKAAAGGNDSQTLPRRAHTRQARRSHLIDDLLGVDDKPDPPPLGQANYRAPAAPPAETADKISSSCAAAAPVMEPLVRTSLMQVRVVPMVRRSRLAREARHTTRRRPSRRIALVLEDYSTGRLFP</sequence>
<name>A0AAF0ELQ4_9BASI</name>
<feature type="compositionally biased region" description="Basic residues" evidence="1">
    <location>
        <begin position="476"/>
        <end position="486"/>
    </location>
</feature>
<dbReference type="PANTHER" id="PTHR12162">
    <property type="entry name" value="NIBRIN-RELATED"/>
    <property type="match status" value="1"/>
</dbReference>
<dbReference type="GO" id="GO:0000724">
    <property type="term" value="P:double-strand break repair via homologous recombination"/>
    <property type="evidence" value="ECO:0007669"/>
    <property type="project" value="TreeGrafter"/>
</dbReference>
<evidence type="ECO:0008006" key="4">
    <source>
        <dbReference type="Google" id="ProtNLM"/>
    </source>
</evidence>
<dbReference type="AlphaFoldDB" id="A0AAF0ELQ4"/>
<keyword evidence="3" id="KW-1185">Reference proteome</keyword>
<organism evidence="2 3">
    <name type="scientific">Malassezia nana</name>
    <dbReference type="NCBI Taxonomy" id="180528"/>
    <lineage>
        <taxon>Eukaryota</taxon>
        <taxon>Fungi</taxon>
        <taxon>Dikarya</taxon>
        <taxon>Basidiomycota</taxon>
        <taxon>Ustilaginomycotina</taxon>
        <taxon>Malasseziomycetes</taxon>
        <taxon>Malasseziales</taxon>
        <taxon>Malasseziaceae</taxon>
        <taxon>Malassezia</taxon>
    </lineage>
</organism>